<accession>A0ABU0M9C9</accession>
<dbReference type="PANTHER" id="PTHR34136:SF1">
    <property type="entry name" value="UDP-N-ACETYL-D-MANNOSAMINURONIC ACID TRANSFERASE"/>
    <property type="match status" value="1"/>
</dbReference>
<dbReference type="RefSeq" id="WP_266283059.1">
    <property type="nucleotide sequence ID" value="NZ_JAPKNF010000002.1"/>
</dbReference>
<protein>
    <submittedName>
        <fullName evidence="3">N-acetylglucosaminyldiphosphoundecaprenol N-acetyl-beta-D-mannosaminyltransferase</fullName>
        <ecNumber evidence="3">2.4.1.187</ecNumber>
    </submittedName>
</protein>
<reference evidence="3 4" key="1">
    <citation type="submission" date="2023-07" db="EMBL/GenBank/DDBJ databases">
        <title>Genomic Encyclopedia of Type Strains, Phase IV (KMG-IV): sequencing the most valuable type-strain genomes for metagenomic binning, comparative biology and taxonomic classification.</title>
        <authorList>
            <person name="Goeker M."/>
        </authorList>
    </citation>
    <scope>NUCLEOTIDE SEQUENCE [LARGE SCALE GENOMIC DNA]</scope>
    <source>
        <strain evidence="3 4">B1-1</strain>
    </source>
</reference>
<keyword evidence="1 3" id="KW-0328">Glycosyltransferase</keyword>
<evidence type="ECO:0000256" key="2">
    <source>
        <dbReference type="ARBA" id="ARBA00022679"/>
    </source>
</evidence>
<dbReference type="EC" id="2.4.1.187" evidence="3"/>
<name>A0ABU0M9C9_9HYPH</name>
<dbReference type="PANTHER" id="PTHR34136">
    <property type="match status" value="1"/>
</dbReference>
<gene>
    <name evidence="3" type="ORF">QO015_003187</name>
</gene>
<dbReference type="EMBL" id="JAUSWJ010000001">
    <property type="protein sequence ID" value="MDQ0517574.1"/>
    <property type="molecule type" value="Genomic_DNA"/>
</dbReference>
<keyword evidence="2 3" id="KW-0808">Transferase</keyword>
<dbReference type="Proteomes" id="UP001223743">
    <property type="component" value="Unassembled WGS sequence"/>
</dbReference>
<dbReference type="GO" id="GO:0047244">
    <property type="term" value="F:N-acetylglucosaminyldiphosphoundecaprenol N-acetyl-beta-D-mannosaminyltransferase activity"/>
    <property type="evidence" value="ECO:0007669"/>
    <property type="project" value="UniProtKB-EC"/>
</dbReference>
<evidence type="ECO:0000313" key="3">
    <source>
        <dbReference type="EMBL" id="MDQ0517574.1"/>
    </source>
</evidence>
<dbReference type="Pfam" id="PF03808">
    <property type="entry name" value="Glyco_tran_WecG"/>
    <property type="match status" value="1"/>
</dbReference>
<proteinExistence type="predicted"/>
<evidence type="ECO:0000313" key="4">
    <source>
        <dbReference type="Proteomes" id="UP001223743"/>
    </source>
</evidence>
<dbReference type="CDD" id="cd06533">
    <property type="entry name" value="Glyco_transf_WecG_TagA"/>
    <property type="match status" value="1"/>
</dbReference>
<organism evidence="3 4">
    <name type="scientific">Kaistia geumhonensis</name>
    <dbReference type="NCBI Taxonomy" id="410839"/>
    <lineage>
        <taxon>Bacteria</taxon>
        <taxon>Pseudomonadati</taxon>
        <taxon>Pseudomonadota</taxon>
        <taxon>Alphaproteobacteria</taxon>
        <taxon>Hyphomicrobiales</taxon>
        <taxon>Kaistiaceae</taxon>
        <taxon>Kaistia</taxon>
    </lineage>
</organism>
<evidence type="ECO:0000256" key="1">
    <source>
        <dbReference type="ARBA" id="ARBA00022676"/>
    </source>
</evidence>
<keyword evidence="4" id="KW-1185">Reference proteome</keyword>
<dbReference type="NCBIfam" id="TIGR00696">
    <property type="entry name" value="wecG_tagA_cpsF"/>
    <property type="match status" value="1"/>
</dbReference>
<dbReference type="InterPro" id="IPR004629">
    <property type="entry name" value="WecG_TagA_CpsF"/>
</dbReference>
<sequence length="309" mass="33669">MHPLSAADRRALVEAAGDEGQVSNILGVRIAAVNLESATARILSAIDQRTPGYVCVRDAHGLVRCQDDDDLRAIHNRAFMVTPDGMPLVWLARRDGHGSAGRVYGPDLMLSVFAAGEGRGVRHYFYGATPATIEALTARLIARFPRAQIAGTFSPPFRSLTPEEEFDVANRINGSGADIVWVGLSTPKQEQWMGRMRDRLDAPQLIGVGAAFDFHAGSKRQAPRFIQRSGFEWAFRLLMEPRRLAGRYAVVIPRFIALTALQRLNLRQFPLGDAAAPDAHASIARDGETARPADAFALPSRPASGEFGM</sequence>
<comment type="caution">
    <text evidence="3">The sequence shown here is derived from an EMBL/GenBank/DDBJ whole genome shotgun (WGS) entry which is preliminary data.</text>
</comment>